<comment type="caution">
    <text evidence="3">The sequence shown here is derived from an EMBL/GenBank/DDBJ whole genome shotgun (WGS) entry which is preliminary data.</text>
</comment>
<dbReference type="Pfam" id="PF13966">
    <property type="entry name" value="zf-RVT"/>
    <property type="match status" value="1"/>
</dbReference>
<dbReference type="PANTHER" id="PTHR47074:SF11">
    <property type="entry name" value="REVERSE TRANSCRIPTASE-LIKE PROTEIN"/>
    <property type="match status" value="1"/>
</dbReference>
<feature type="domain" description="RNase H type-1" evidence="1">
    <location>
        <begin position="251"/>
        <end position="302"/>
    </location>
</feature>
<dbReference type="EMBL" id="JANJYJ010000001">
    <property type="protein sequence ID" value="KAK3228716.1"/>
    <property type="molecule type" value="Genomic_DNA"/>
</dbReference>
<dbReference type="PANTHER" id="PTHR47074">
    <property type="entry name" value="BNAC02G40300D PROTEIN"/>
    <property type="match status" value="1"/>
</dbReference>
<dbReference type="Proteomes" id="UP001281410">
    <property type="component" value="Unassembled WGS sequence"/>
</dbReference>
<dbReference type="InterPro" id="IPR002156">
    <property type="entry name" value="RNaseH_domain"/>
</dbReference>
<name>A0AAE0B280_9ROSI</name>
<protein>
    <recommendedName>
        <fullName evidence="5">Reverse transcriptase zinc-binding domain-containing protein</fullName>
    </recommendedName>
</protein>
<dbReference type="InterPro" id="IPR052929">
    <property type="entry name" value="RNase_H-like_EbsB-rel"/>
</dbReference>
<accession>A0AAE0B280</accession>
<organism evidence="3 4">
    <name type="scientific">Dipteronia sinensis</name>
    <dbReference type="NCBI Taxonomy" id="43782"/>
    <lineage>
        <taxon>Eukaryota</taxon>
        <taxon>Viridiplantae</taxon>
        <taxon>Streptophyta</taxon>
        <taxon>Embryophyta</taxon>
        <taxon>Tracheophyta</taxon>
        <taxon>Spermatophyta</taxon>
        <taxon>Magnoliopsida</taxon>
        <taxon>eudicotyledons</taxon>
        <taxon>Gunneridae</taxon>
        <taxon>Pentapetalae</taxon>
        <taxon>rosids</taxon>
        <taxon>malvids</taxon>
        <taxon>Sapindales</taxon>
        <taxon>Sapindaceae</taxon>
        <taxon>Hippocastanoideae</taxon>
        <taxon>Acereae</taxon>
        <taxon>Dipteronia</taxon>
    </lineage>
</organism>
<dbReference type="GO" id="GO:0004523">
    <property type="term" value="F:RNA-DNA hybrid ribonuclease activity"/>
    <property type="evidence" value="ECO:0007669"/>
    <property type="project" value="InterPro"/>
</dbReference>
<evidence type="ECO:0000313" key="3">
    <source>
        <dbReference type="EMBL" id="KAK3228716.1"/>
    </source>
</evidence>
<dbReference type="AlphaFoldDB" id="A0AAE0B280"/>
<dbReference type="GO" id="GO:0003676">
    <property type="term" value="F:nucleic acid binding"/>
    <property type="evidence" value="ECO:0007669"/>
    <property type="project" value="InterPro"/>
</dbReference>
<dbReference type="InterPro" id="IPR026960">
    <property type="entry name" value="RVT-Znf"/>
</dbReference>
<evidence type="ECO:0008006" key="5">
    <source>
        <dbReference type="Google" id="ProtNLM"/>
    </source>
</evidence>
<evidence type="ECO:0000313" key="4">
    <source>
        <dbReference type="Proteomes" id="UP001281410"/>
    </source>
</evidence>
<evidence type="ECO:0000259" key="2">
    <source>
        <dbReference type="Pfam" id="PF13966"/>
    </source>
</evidence>
<gene>
    <name evidence="3" type="ORF">Dsin_000597</name>
</gene>
<sequence length="349" mass="39324">MKIYQDQWLSRSTTFKPISPRVLSKNALVSELCHPFGAWNSDLIHISFLSDDANLILSLRRLSPSRDDTICWHFDIRGFYSVRSGYKVALGLKERSGSSSLQLSFWWCFLWKCNVPNKCKIFFWKAFHGWLPTSDAIVYRRIDVIDCCQRLMLGEEVLQTITASDFPGIVLSLCSTADNDLFNLFILCCLRLWTNRNSITHGFVGWAAADMVAWIDNFANEFLVANELNHKEVLSHKPTWNPPKFGGFKINYDASFRLRSGKAGADIIIRDHKGTDIAVKSSSVLGFSSVQLLEAQACLEAVRRGANSVAYSLAQLALSLDESVVWMDEMPSDIASIVRMDSAHFGCSI</sequence>
<feature type="domain" description="Reverse transcriptase zinc-binding" evidence="2">
    <location>
        <begin position="80"/>
        <end position="156"/>
    </location>
</feature>
<proteinExistence type="predicted"/>
<keyword evidence="4" id="KW-1185">Reference proteome</keyword>
<dbReference type="Pfam" id="PF13456">
    <property type="entry name" value="RVT_3"/>
    <property type="match status" value="1"/>
</dbReference>
<reference evidence="3" key="1">
    <citation type="journal article" date="2023" name="Plant J.">
        <title>Genome sequences and population genomics provide insights into the demographic history, inbreeding, and mutation load of two 'living fossil' tree species of Dipteronia.</title>
        <authorList>
            <person name="Feng Y."/>
            <person name="Comes H.P."/>
            <person name="Chen J."/>
            <person name="Zhu S."/>
            <person name="Lu R."/>
            <person name="Zhang X."/>
            <person name="Li P."/>
            <person name="Qiu J."/>
            <person name="Olsen K.M."/>
            <person name="Qiu Y."/>
        </authorList>
    </citation>
    <scope>NUCLEOTIDE SEQUENCE</scope>
    <source>
        <strain evidence="3">NBL</strain>
    </source>
</reference>
<evidence type="ECO:0000259" key="1">
    <source>
        <dbReference type="Pfam" id="PF13456"/>
    </source>
</evidence>